<evidence type="ECO:0000259" key="1">
    <source>
        <dbReference type="Pfam" id="PF14301"/>
    </source>
</evidence>
<organism evidence="2 3">
    <name type="scientific">Pseudomonas asuensis</name>
    <dbReference type="NCBI Taxonomy" id="1825787"/>
    <lineage>
        <taxon>Bacteria</taxon>
        <taxon>Pseudomonadati</taxon>
        <taxon>Pseudomonadota</taxon>
        <taxon>Gammaproteobacteria</taxon>
        <taxon>Pseudomonadales</taxon>
        <taxon>Pseudomonadaceae</taxon>
        <taxon>Pseudomonas</taxon>
    </lineage>
</organism>
<comment type="caution">
    <text evidence="2">The sequence shown here is derived from an EMBL/GenBank/DDBJ whole genome shotgun (WGS) entry which is preliminary data.</text>
</comment>
<sequence>MRYAYFDPNNRAVLGWFDTEAFDVNLPPAELLVELTPKQWDTYSSANCWVDYSGRLVTSAPELVIPLEQAVAAKLAELETACAAQIAAGFTSDALGEVYTYPAKPTDQSNLQASVLASILPGVDASWSTPFWCADAQGKWAYQAHTATQIQQVGVDGKSAINAAIAQKIVLEQQVEAARTAAEVAAIIWPKDEVAA</sequence>
<feature type="domain" description="DUF4376" evidence="1">
    <location>
        <begin position="70"/>
        <end position="186"/>
    </location>
</feature>
<proteinExistence type="predicted"/>
<gene>
    <name evidence="2" type="ORF">GCM10009425_46070</name>
</gene>
<evidence type="ECO:0000313" key="3">
    <source>
        <dbReference type="Proteomes" id="UP000616499"/>
    </source>
</evidence>
<dbReference type="InterPro" id="IPR025484">
    <property type="entry name" value="DUF4376"/>
</dbReference>
<dbReference type="EMBL" id="BMNW01000018">
    <property type="protein sequence ID" value="GGM30267.1"/>
    <property type="molecule type" value="Genomic_DNA"/>
</dbReference>
<evidence type="ECO:0000313" key="2">
    <source>
        <dbReference type="EMBL" id="GGM30267.1"/>
    </source>
</evidence>
<protein>
    <recommendedName>
        <fullName evidence="1">DUF4376 domain-containing protein</fullName>
    </recommendedName>
</protein>
<name>A0ABQ2H2Z4_9PSED</name>
<dbReference type="Pfam" id="PF14301">
    <property type="entry name" value="DUF4376"/>
    <property type="match status" value="1"/>
</dbReference>
<accession>A0ABQ2H2Z4</accession>
<dbReference type="Proteomes" id="UP000616499">
    <property type="component" value="Unassembled WGS sequence"/>
</dbReference>
<reference evidence="3" key="1">
    <citation type="journal article" date="2019" name="Int. J. Syst. Evol. Microbiol.">
        <title>The Global Catalogue of Microorganisms (GCM) 10K type strain sequencing project: providing services to taxonomists for standard genome sequencing and annotation.</title>
        <authorList>
            <consortium name="The Broad Institute Genomics Platform"/>
            <consortium name="The Broad Institute Genome Sequencing Center for Infectious Disease"/>
            <person name="Wu L."/>
            <person name="Ma J."/>
        </authorList>
    </citation>
    <scope>NUCLEOTIDE SEQUENCE [LARGE SCALE GENOMIC DNA]</scope>
    <source>
        <strain evidence="3">JCM 13501</strain>
    </source>
</reference>
<keyword evidence="3" id="KW-1185">Reference proteome</keyword>
<dbReference type="RefSeq" id="WP_188868491.1">
    <property type="nucleotide sequence ID" value="NZ_BMNW01000018.1"/>
</dbReference>